<accession>A0A172Y7M0</accession>
<keyword evidence="1 4" id="KW-0378">Hydrolase</keyword>
<evidence type="ECO:0000313" key="9">
    <source>
        <dbReference type="Proteomes" id="UP000077603"/>
    </source>
</evidence>
<gene>
    <name evidence="8" type="ORF">DA69_09955</name>
</gene>
<dbReference type="Pfam" id="PF01734">
    <property type="entry name" value="Patatin"/>
    <property type="match status" value="1"/>
</dbReference>
<dbReference type="RefSeq" id="WP_025978571.1">
    <property type="nucleotide sequence ID" value="NZ_CP015614.1"/>
</dbReference>
<dbReference type="eggNOG" id="COG1752">
    <property type="taxonomic scope" value="Bacteria"/>
</dbReference>
<keyword evidence="3 4" id="KW-0443">Lipid metabolism</keyword>
<dbReference type="OrthoDB" id="323481at2"/>
<dbReference type="PROSITE" id="PS51635">
    <property type="entry name" value="PNPLA"/>
    <property type="match status" value="1"/>
</dbReference>
<feature type="region of interest" description="Disordered" evidence="5">
    <location>
        <begin position="375"/>
        <end position="403"/>
    </location>
</feature>
<dbReference type="GO" id="GO:0016787">
    <property type="term" value="F:hydrolase activity"/>
    <property type="evidence" value="ECO:0007669"/>
    <property type="project" value="UniProtKB-UniRule"/>
</dbReference>
<feature type="signal peptide" evidence="6">
    <location>
        <begin position="1"/>
        <end position="21"/>
    </location>
</feature>
<feature type="active site" description="Nucleophile" evidence="4">
    <location>
        <position position="109"/>
    </location>
</feature>
<evidence type="ECO:0000256" key="4">
    <source>
        <dbReference type="PROSITE-ProRule" id="PRU01161"/>
    </source>
</evidence>
<keyword evidence="9" id="KW-1185">Reference proteome</keyword>
<evidence type="ECO:0000256" key="5">
    <source>
        <dbReference type="SAM" id="MobiDB-lite"/>
    </source>
</evidence>
<protein>
    <submittedName>
        <fullName evidence="8">Phospholipase</fullName>
    </submittedName>
</protein>
<sequence>MRRLRLLILMLSPAVLLTLGACQTIPRPAFDAADLAAASPPWRYDFLTAEARDRFVRETVRAQNAATDGTFDILALSGGGANGAYGAGVMVGWSQAGDRPQFEVVTGVSTGALIAPFVFAGPRFDAALEHAYTSGQTDDLLKSRGLLALTLPGVFKPEPLTNLVLNNISPELLTAIAEEHRKGRRLYVSTTSLDTQTQVVWDMGAIAQQNDEASRLLFVNVLIASASIPGAFPPVLLNVEHQGRRIQELHVDGGTVSSFLVVPQALLLDAPNVRPLDDARIWIVVNGKWDPRFEVSRISAISIAARSFDTMMKALQRSDLTAITQFARRYDLTLAVAAIPDHAEANTLDFTQAHMTALFQTGEAEALAGRAFDRRVDPSEPHPTGRRSGEQAPATVVLAPPRH</sequence>
<feature type="active site" description="Proton acceptor" evidence="4">
    <location>
        <position position="252"/>
    </location>
</feature>
<feature type="short sequence motif" description="GXGXXG" evidence="4">
    <location>
        <begin position="78"/>
        <end position="83"/>
    </location>
</feature>
<evidence type="ECO:0000259" key="7">
    <source>
        <dbReference type="PROSITE" id="PS51635"/>
    </source>
</evidence>
<evidence type="ECO:0000313" key="8">
    <source>
        <dbReference type="EMBL" id="ANF55045.1"/>
    </source>
</evidence>
<evidence type="ECO:0000256" key="6">
    <source>
        <dbReference type="SAM" id="SignalP"/>
    </source>
</evidence>
<feature type="short sequence motif" description="DGA/G" evidence="4">
    <location>
        <begin position="252"/>
        <end position="254"/>
    </location>
</feature>
<proteinExistence type="predicted"/>
<dbReference type="STRING" id="588932.DA69_09955"/>
<feature type="short sequence motif" description="GXSXG" evidence="4">
    <location>
        <begin position="107"/>
        <end position="111"/>
    </location>
</feature>
<feature type="domain" description="PNPLA" evidence="7">
    <location>
        <begin position="74"/>
        <end position="265"/>
    </location>
</feature>
<organism evidence="8 9">
    <name type="scientific">Brevundimonas naejangsanensis</name>
    <dbReference type="NCBI Taxonomy" id="588932"/>
    <lineage>
        <taxon>Bacteria</taxon>
        <taxon>Pseudomonadati</taxon>
        <taxon>Pseudomonadota</taxon>
        <taxon>Alphaproteobacteria</taxon>
        <taxon>Caulobacterales</taxon>
        <taxon>Caulobacteraceae</taxon>
        <taxon>Brevundimonas</taxon>
    </lineage>
</organism>
<dbReference type="Proteomes" id="UP000077603">
    <property type="component" value="Chromosome"/>
</dbReference>
<dbReference type="SUPFAM" id="SSF52151">
    <property type="entry name" value="FabD/lysophospholipase-like"/>
    <property type="match status" value="1"/>
</dbReference>
<feature type="chain" id="PRO_5008004395" evidence="6">
    <location>
        <begin position="22"/>
        <end position="403"/>
    </location>
</feature>
<keyword evidence="6" id="KW-0732">Signal</keyword>
<evidence type="ECO:0000256" key="1">
    <source>
        <dbReference type="ARBA" id="ARBA00022801"/>
    </source>
</evidence>
<dbReference type="PANTHER" id="PTHR14226">
    <property type="entry name" value="NEUROPATHY TARGET ESTERASE/SWISS CHEESE D.MELANOGASTER"/>
    <property type="match status" value="1"/>
</dbReference>
<reference evidence="8 9" key="1">
    <citation type="journal article" date="2014" name="Genome Announc.">
        <title>Genome Sequence of a Promising Hydrogen-Producing Facultative Anaerobic Bacterium, Brevundimonas naejangsanensis Strain B1.</title>
        <authorList>
            <person name="Su H."/>
            <person name="Zhang T."/>
            <person name="Bao M."/>
            <person name="Jiang Y."/>
            <person name="Wang Y."/>
            <person name="Tan T."/>
        </authorList>
    </citation>
    <scope>NUCLEOTIDE SEQUENCE [LARGE SCALE GENOMIC DNA]</scope>
    <source>
        <strain evidence="8 9">B1</strain>
    </source>
</reference>
<dbReference type="PROSITE" id="PS51257">
    <property type="entry name" value="PROKAR_LIPOPROTEIN"/>
    <property type="match status" value="1"/>
</dbReference>
<evidence type="ECO:0000256" key="3">
    <source>
        <dbReference type="ARBA" id="ARBA00023098"/>
    </source>
</evidence>
<dbReference type="Gene3D" id="3.40.1090.10">
    <property type="entry name" value="Cytosolic phospholipase A2 catalytic domain"/>
    <property type="match status" value="1"/>
</dbReference>
<dbReference type="KEGG" id="bne:DA69_09955"/>
<dbReference type="GO" id="GO:0016042">
    <property type="term" value="P:lipid catabolic process"/>
    <property type="evidence" value="ECO:0007669"/>
    <property type="project" value="UniProtKB-UniRule"/>
</dbReference>
<evidence type="ECO:0000256" key="2">
    <source>
        <dbReference type="ARBA" id="ARBA00022963"/>
    </source>
</evidence>
<dbReference type="EMBL" id="CP015614">
    <property type="protein sequence ID" value="ANF55045.1"/>
    <property type="molecule type" value="Genomic_DNA"/>
</dbReference>
<dbReference type="InterPro" id="IPR002641">
    <property type="entry name" value="PNPLA_dom"/>
</dbReference>
<dbReference type="InterPro" id="IPR016035">
    <property type="entry name" value="Acyl_Trfase/lysoPLipase"/>
</dbReference>
<dbReference type="PANTHER" id="PTHR14226:SF74">
    <property type="entry name" value="BLR4684 PROTEIN"/>
    <property type="match status" value="1"/>
</dbReference>
<keyword evidence="2 4" id="KW-0442">Lipid degradation</keyword>
<dbReference type="AlphaFoldDB" id="A0A172Y7M0"/>
<name>A0A172Y7M0_9CAUL</name>
<dbReference type="InterPro" id="IPR050301">
    <property type="entry name" value="NTE"/>
</dbReference>